<dbReference type="InterPro" id="IPR023214">
    <property type="entry name" value="HAD_sf"/>
</dbReference>
<dbReference type="AlphaFoldDB" id="A0A1H2V4N1"/>
<dbReference type="GO" id="GO:0008967">
    <property type="term" value="F:phosphoglycolate phosphatase activity"/>
    <property type="evidence" value="ECO:0007669"/>
    <property type="project" value="TreeGrafter"/>
</dbReference>
<dbReference type="InterPro" id="IPR036412">
    <property type="entry name" value="HAD-like_sf"/>
</dbReference>
<dbReference type="GO" id="GO:0006281">
    <property type="term" value="P:DNA repair"/>
    <property type="evidence" value="ECO:0007669"/>
    <property type="project" value="TreeGrafter"/>
</dbReference>
<dbReference type="InterPro" id="IPR050155">
    <property type="entry name" value="HAD-like_hydrolase_sf"/>
</dbReference>
<proteinExistence type="inferred from homology"/>
<dbReference type="Proteomes" id="UP000182573">
    <property type="component" value="Unassembled WGS sequence"/>
</dbReference>
<name>A0A1H2V4N1_HALVA</name>
<gene>
    <name evidence="2" type="ORF">SAMN05443574_105107</name>
</gene>
<dbReference type="PANTHER" id="PTHR43434:SF1">
    <property type="entry name" value="PHOSPHOGLYCOLATE PHOSPHATASE"/>
    <property type="match status" value="1"/>
</dbReference>
<evidence type="ECO:0000313" key="3">
    <source>
        <dbReference type="Proteomes" id="UP000182573"/>
    </source>
</evidence>
<protein>
    <submittedName>
        <fullName evidence="2">Haloacid dehalogenase superfamily, subfamily IA, variant 1 with third motif having Dx(3-4)D or Dx(3-4)E</fullName>
    </submittedName>
</protein>
<reference evidence="2 3" key="1">
    <citation type="submission" date="2016-10" db="EMBL/GenBank/DDBJ databases">
        <authorList>
            <person name="de Groot N.N."/>
        </authorList>
    </citation>
    <scope>NUCLEOTIDE SEQUENCE [LARGE SCALE GENOMIC DNA]</scope>
    <source>
        <strain evidence="2 3">DSM 3756</strain>
    </source>
</reference>
<dbReference type="SFLD" id="SFLDG01129">
    <property type="entry name" value="C1.5:_HAD__Beta-PGM__Phosphata"/>
    <property type="match status" value="1"/>
</dbReference>
<evidence type="ECO:0000313" key="2">
    <source>
        <dbReference type="EMBL" id="SDW62879.1"/>
    </source>
</evidence>
<evidence type="ECO:0000256" key="1">
    <source>
        <dbReference type="ARBA" id="ARBA00007958"/>
    </source>
</evidence>
<dbReference type="Pfam" id="PF13419">
    <property type="entry name" value="HAD_2"/>
    <property type="match status" value="1"/>
</dbReference>
<dbReference type="STRING" id="28442.SAMN05443574_105107"/>
<dbReference type="NCBIfam" id="TIGR01549">
    <property type="entry name" value="HAD-SF-IA-v1"/>
    <property type="match status" value="1"/>
</dbReference>
<dbReference type="InterPro" id="IPR006439">
    <property type="entry name" value="HAD-SF_hydro_IA"/>
</dbReference>
<dbReference type="RefSeq" id="WP_004517038.1">
    <property type="nucleotide sequence ID" value="NZ_FNOF01000005.1"/>
</dbReference>
<dbReference type="Gene3D" id="3.40.50.1000">
    <property type="entry name" value="HAD superfamily/HAD-like"/>
    <property type="match status" value="1"/>
</dbReference>
<dbReference type="InterPro" id="IPR041492">
    <property type="entry name" value="HAD_2"/>
</dbReference>
<organism evidence="2 3">
    <name type="scientific">Haloarcula vallismortis</name>
    <name type="common">Halobacterium vallismortis</name>
    <dbReference type="NCBI Taxonomy" id="28442"/>
    <lineage>
        <taxon>Archaea</taxon>
        <taxon>Methanobacteriati</taxon>
        <taxon>Methanobacteriota</taxon>
        <taxon>Stenosarchaea group</taxon>
        <taxon>Halobacteria</taxon>
        <taxon>Halobacteriales</taxon>
        <taxon>Haloarculaceae</taxon>
        <taxon>Haloarcula</taxon>
    </lineage>
</organism>
<sequence>MGYESVIFDNDGVLLTLTDMDAHYVGARQAFEKLGVVSPSTAHVEAMSIGVTVPELTDICTQYDIDPEQFFRARDEALTAVQRALIRAGEKQPYADVSVLDRLDCPLGVVSSNQRDTVAFAFEHFDIGHYFDTVWAREPTVESLRRKKPRPYYIERAMADLDVSDALFVGDNESDIEAAHRAGIDSAFIRRPHRVDTQLDVTPDYDVSGLEDVVRIAGRRSGSD</sequence>
<comment type="similarity">
    <text evidence="1">Belongs to the HAD-like hydrolase superfamily.</text>
</comment>
<dbReference type="EMBL" id="FNOF01000005">
    <property type="protein sequence ID" value="SDW62879.1"/>
    <property type="molecule type" value="Genomic_DNA"/>
</dbReference>
<dbReference type="SFLD" id="SFLDS00003">
    <property type="entry name" value="Haloacid_Dehalogenase"/>
    <property type="match status" value="1"/>
</dbReference>
<accession>A0A1H2V4N1</accession>
<dbReference type="PANTHER" id="PTHR43434">
    <property type="entry name" value="PHOSPHOGLYCOLATE PHOSPHATASE"/>
    <property type="match status" value="1"/>
</dbReference>
<dbReference type="SUPFAM" id="SSF56784">
    <property type="entry name" value="HAD-like"/>
    <property type="match status" value="1"/>
</dbReference>